<protein>
    <submittedName>
        <fullName evidence="1">Uncharacterized protein</fullName>
    </submittedName>
</protein>
<gene>
    <name evidence="1" type="ORF">ACIBG2_05175</name>
</gene>
<accession>A0ABW7YLH9</accession>
<evidence type="ECO:0000313" key="2">
    <source>
        <dbReference type="Proteomes" id="UP001612741"/>
    </source>
</evidence>
<dbReference type="Proteomes" id="UP001612741">
    <property type="component" value="Unassembled WGS sequence"/>
</dbReference>
<proteinExistence type="predicted"/>
<dbReference type="RefSeq" id="WP_157246196.1">
    <property type="nucleotide sequence ID" value="NZ_JBITGY010000001.1"/>
</dbReference>
<dbReference type="EMBL" id="JBITGY010000001">
    <property type="protein sequence ID" value="MFI6496750.1"/>
    <property type="molecule type" value="Genomic_DNA"/>
</dbReference>
<reference evidence="1 2" key="1">
    <citation type="submission" date="2024-10" db="EMBL/GenBank/DDBJ databases">
        <title>The Natural Products Discovery Center: Release of the First 8490 Sequenced Strains for Exploring Actinobacteria Biosynthetic Diversity.</title>
        <authorList>
            <person name="Kalkreuter E."/>
            <person name="Kautsar S.A."/>
            <person name="Yang D."/>
            <person name="Bader C.D."/>
            <person name="Teijaro C.N."/>
            <person name="Fluegel L."/>
            <person name="Davis C.M."/>
            <person name="Simpson J.R."/>
            <person name="Lauterbach L."/>
            <person name="Steele A.D."/>
            <person name="Gui C."/>
            <person name="Meng S."/>
            <person name="Li G."/>
            <person name="Viehrig K."/>
            <person name="Ye F."/>
            <person name="Su P."/>
            <person name="Kiefer A.F."/>
            <person name="Nichols A."/>
            <person name="Cepeda A.J."/>
            <person name="Yan W."/>
            <person name="Fan B."/>
            <person name="Jiang Y."/>
            <person name="Adhikari A."/>
            <person name="Zheng C.-J."/>
            <person name="Schuster L."/>
            <person name="Cowan T.M."/>
            <person name="Smanski M.J."/>
            <person name="Chevrette M.G."/>
            <person name="De Carvalho L.P.S."/>
            <person name="Shen B."/>
        </authorList>
    </citation>
    <scope>NUCLEOTIDE SEQUENCE [LARGE SCALE GENOMIC DNA]</scope>
    <source>
        <strain evidence="1 2">NPDC050545</strain>
    </source>
</reference>
<sequence>MKRDEQRLTVTVKPGCTREQRDELADKIGGAAREVLGDVRVEVTADPPQDAKARREAAMLAASWSGC</sequence>
<name>A0ABW7YLH9_9ACTN</name>
<evidence type="ECO:0000313" key="1">
    <source>
        <dbReference type="EMBL" id="MFI6496750.1"/>
    </source>
</evidence>
<keyword evidence="2" id="KW-1185">Reference proteome</keyword>
<organism evidence="1 2">
    <name type="scientific">Nonomuraea typhae</name>
    <dbReference type="NCBI Taxonomy" id="2603600"/>
    <lineage>
        <taxon>Bacteria</taxon>
        <taxon>Bacillati</taxon>
        <taxon>Actinomycetota</taxon>
        <taxon>Actinomycetes</taxon>
        <taxon>Streptosporangiales</taxon>
        <taxon>Streptosporangiaceae</taxon>
        <taxon>Nonomuraea</taxon>
    </lineage>
</organism>
<comment type="caution">
    <text evidence="1">The sequence shown here is derived from an EMBL/GenBank/DDBJ whole genome shotgun (WGS) entry which is preliminary data.</text>
</comment>